<dbReference type="PANTHER" id="PTHR43585:SF2">
    <property type="entry name" value="ATP-GRASP ENZYME FSQD"/>
    <property type="match status" value="1"/>
</dbReference>
<keyword evidence="2 4" id="KW-0547">Nucleotide-binding</keyword>
<keyword evidence="3 4" id="KW-0067">ATP-binding</keyword>
<keyword evidence="7" id="KW-1185">Reference proteome</keyword>
<dbReference type="KEGG" id="pbd:PBOR_34990"/>
<keyword evidence="1 6" id="KW-0436">Ligase</keyword>
<evidence type="ECO:0000256" key="2">
    <source>
        <dbReference type="ARBA" id="ARBA00022741"/>
    </source>
</evidence>
<feature type="domain" description="ATP-grasp" evidence="5">
    <location>
        <begin position="117"/>
        <end position="308"/>
    </location>
</feature>
<name>A0A089LQP0_PAEBO</name>
<dbReference type="PROSITE" id="PS50975">
    <property type="entry name" value="ATP_GRASP"/>
    <property type="match status" value="1"/>
</dbReference>
<dbReference type="GO" id="GO:0005524">
    <property type="term" value="F:ATP binding"/>
    <property type="evidence" value="ECO:0007669"/>
    <property type="project" value="UniProtKB-UniRule"/>
</dbReference>
<dbReference type="GO" id="GO:0016874">
    <property type="term" value="F:ligase activity"/>
    <property type="evidence" value="ECO:0007669"/>
    <property type="project" value="UniProtKB-KW"/>
</dbReference>
<dbReference type="Gene3D" id="3.40.50.20">
    <property type="match status" value="1"/>
</dbReference>
<reference evidence="6" key="1">
    <citation type="submission" date="2014-08" db="EMBL/GenBank/DDBJ databases">
        <title>Comparative genomics of the Paenibacillus odorifer group.</title>
        <authorList>
            <person name="den Bakker H.C."/>
            <person name="Tsai Y.-C.Y.-C."/>
            <person name="Martin N."/>
            <person name="Korlach J."/>
            <person name="Wiedmann M."/>
        </authorList>
    </citation>
    <scope>NUCLEOTIDE SEQUENCE [LARGE SCALE GENOMIC DNA]</scope>
    <source>
        <strain evidence="6">DSM 13188</strain>
    </source>
</reference>
<evidence type="ECO:0000259" key="5">
    <source>
        <dbReference type="PROSITE" id="PS50975"/>
    </source>
</evidence>
<organism evidence="6 7">
    <name type="scientific">Paenibacillus borealis</name>
    <dbReference type="NCBI Taxonomy" id="160799"/>
    <lineage>
        <taxon>Bacteria</taxon>
        <taxon>Bacillati</taxon>
        <taxon>Bacillota</taxon>
        <taxon>Bacilli</taxon>
        <taxon>Bacillales</taxon>
        <taxon>Paenibacillaceae</taxon>
        <taxon>Paenibacillus</taxon>
    </lineage>
</organism>
<evidence type="ECO:0000256" key="1">
    <source>
        <dbReference type="ARBA" id="ARBA00022598"/>
    </source>
</evidence>
<dbReference type="Gene3D" id="3.30.470.20">
    <property type="entry name" value="ATP-grasp fold, B domain"/>
    <property type="match status" value="1"/>
</dbReference>
<evidence type="ECO:0000313" key="6">
    <source>
        <dbReference type="EMBL" id="AIQ61533.1"/>
    </source>
</evidence>
<dbReference type="RefSeq" id="WP_042218400.1">
    <property type="nucleotide sequence ID" value="NZ_CP009285.1"/>
</dbReference>
<evidence type="ECO:0000256" key="4">
    <source>
        <dbReference type="PROSITE-ProRule" id="PRU00409"/>
    </source>
</evidence>
<dbReference type="Gene3D" id="3.30.1490.20">
    <property type="entry name" value="ATP-grasp fold, A domain"/>
    <property type="match status" value="1"/>
</dbReference>
<dbReference type="InterPro" id="IPR013815">
    <property type="entry name" value="ATP_grasp_subdomain_1"/>
</dbReference>
<dbReference type="GO" id="GO:0046872">
    <property type="term" value="F:metal ion binding"/>
    <property type="evidence" value="ECO:0007669"/>
    <property type="project" value="InterPro"/>
</dbReference>
<dbReference type="EMBL" id="CP009285">
    <property type="protein sequence ID" value="AIQ61533.1"/>
    <property type="molecule type" value="Genomic_DNA"/>
</dbReference>
<dbReference type="Pfam" id="PF13535">
    <property type="entry name" value="ATP-grasp_4"/>
    <property type="match status" value="1"/>
</dbReference>
<dbReference type="SUPFAM" id="SSF56059">
    <property type="entry name" value="Glutathione synthetase ATP-binding domain-like"/>
    <property type="match status" value="1"/>
</dbReference>
<dbReference type="InterPro" id="IPR011761">
    <property type="entry name" value="ATP-grasp"/>
</dbReference>
<dbReference type="PANTHER" id="PTHR43585">
    <property type="entry name" value="FUMIPYRROLE BIOSYNTHESIS PROTEIN C"/>
    <property type="match status" value="1"/>
</dbReference>
<protein>
    <submittedName>
        <fullName evidence="6">Carboxylate--amine ligase</fullName>
    </submittedName>
</protein>
<dbReference type="Proteomes" id="UP000029518">
    <property type="component" value="Chromosome"/>
</dbReference>
<sequence length="389" mass="44842">MNFIFFSPHFPKNSADFCTQLQQQGATVLGIGDAEYDQLEDKLTSALTEYYKVSNLENYEEILRAVGFFTYKYGKIDRFESLNEYWLEQDAAIRTDFNIYGTKSDFVSNLKQKSKMKEFFHKSGVSTVQFSTGTTRESVESFIQSAGFPLVVKPDLGSGASNTYKINNEEELQHFFDTKPEDVAFIIEEFIDGVILTYDGLVDIDGNVRFAVSHLFENSVMEVVNTDNHLYYFCLRDISPEVEEAGKNILKAFDIRERFFHIELFKSHKDGRIIALEVNMRPPGAWMTDAINFAYDVDVYKEWASMIVHNEVGGPYEGKYYTGYASRKNHKHYAHSHEDIYRTFGGQIVNYAEIEEVFSRAMGNSAYQFRSPELSEVRDIRGYIHQEEG</sequence>
<dbReference type="OrthoDB" id="24041at2"/>
<evidence type="ECO:0000256" key="3">
    <source>
        <dbReference type="ARBA" id="ARBA00022840"/>
    </source>
</evidence>
<gene>
    <name evidence="6" type="ORF">PBOR_34990</name>
</gene>
<accession>A0A089LQP0</accession>
<dbReference type="InterPro" id="IPR052032">
    <property type="entry name" value="ATP-dep_AA_Ligase"/>
</dbReference>
<proteinExistence type="predicted"/>
<evidence type="ECO:0000313" key="7">
    <source>
        <dbReference type="Proteomes" id="UP000029518"/>
    </source>
</evidence>
<dbReference type="AlphaFoldDB" id="A0A089LQP0"/>
<dbReference type="HOGENOM" id="CLU_056352_0_0_9"/>